<reference evidence="1 2" key="1">
    <citation type="journal article" date="2006" name="Science">
        <title>Phytophthora genome sequences uncover evolutionary origins and mechanisms of pathogenesis.</title>
        <authorList>
            <person name="Tyler B.M."/>
            <person name="Tripathy S."/>
            <person name="Zhang X."/>
            <person name="Dehal P."/>
            <person name="Jiang R.H."/>
            <person name="Aerts A."/>
            <person name="Arredondo F.D."/>
            <person name="Baxter L."/>
            <person name="Bensasson D."/>
            <person name="Beynon J.L."/>
            <person name="Chapman J."/>
            <person name="Damasceno C.M."/>
            <person name="Dorrance A.E."/>
            <person name="Dou D."/>
            <person name="Dickerman A.W."/>
            <person name="Dubchak I.L."/>
            <person name="Garbelotto M."/>
            <person name="Gijzen M."/>
            <person name="Gordon S.G."/>
            <person name="Govers F."/>
            <person name="Grunwald N.J."/>
            <person name="Huang W."/>
            <person name="Ivors K.L."/>
            <person name="Jones R.W."/>
            <person name="Kamoun S."/>
            <person name="Krampis K."/>
            <person name="Lamour K.H."/>
            <person name="Lee M.K."/>
            <person name="McDonald W.H."/>
            <person name="Medina M."/>
            <person name="Meijer H.J."/>
            <person name="Nordberg E.K."/>
            <person name="Maclean D.J."/>
            <person name="Ospina-Giraldo M.D."/>
            <person name="Morris P.F."/>
            <person name="Phuntumart V."/>
            <person name="Putnam N.H."/>
            <person name="Rash S."/>
            <person name="Rose J.K."/>
            <person name="Sakihama Y."/>
            <person name="Salamov A.A."/>
            <person name="Savidor A."/>
            <person name="Scheuring C.F."/>
            <person name="Smith B.M."/>
            <person name="Sobral B.W."/>
            <person name="Terry A."/>
            <person name="Torto-Alalibo T.A."/>
            <person name="Win J."/>
            <person name="Xu Z."/>
            <person name="Zhang H."/>
            <person name="Grigoriev I.V."/>
            <person name="Rokhsar D.S."/>
            <person name="Boore J.L."/>
        </authorList>
    </citation>
    <scope>NUCLEOTIDE SEQUENCE [LARGE SCALE GENOMIC DNA]</scope>
    <source>
        <strain evidence="1 2">P6497</strain>
    </source>
</reference>
<dbReference type="EMBL" id="JH159165">
    <property type="protein sequence ID" value="EGZ05980.1"/>
    <property type="molecule type" value="Genomic_DNA"/>
</dbReference>
<protein>
    <recommendedName>
        <fullName evidence="3">Polycystin cation channel PKD1/PKD2 domain-containing protein</fullName>
    </recommendedName>
</protein>
<organism evidence="1 2">
    <name type="scientific">Phytophthora sojae (strain P6497)</name>
    <name type="common">Soybean stem and root rot agent</name>
    <name type="synonym">Phytophthora megasperma f. sp. glycines</name>
    <dbReference type="NCBI Taxonomy" id="1094619"/>
    <lineage>
        <taxon>Eukaryota</taxon>
        <taxon>Sar</taxon>
        <taxon>Stramenopiles</taxon>
        <taxon>Oomycota</taxon>
        <taxon>Peronosporomycetes</taxon>
        <taxon>Peronosporales</taxon>
        <taxon>Peronosporaceae</taxon>
        <taxon>Phytophthora</taxon>
    </lineage>
</organism>
<dbReference type="GeneID" id="20642909"/>
<gene>
    <name evidence="1" type="ORF">PHYSODRAFT_307640</name>
</gene>
<evidence type="ECO:0000313" key="2">
    <source>
        <dbReference type="Proteomes" id="UP000002640"/>
    </source>
</evidence>
<proteinExistence type="predicted"/>
<evidence type="ECO:0008006" key="3">
    <source>
        <dbReference type="Google" id="ProtNLM"/>
    </source>
</evidence>
<name>G5AFJ0_PHYSP</name>
<dbReference type="KEGG" id="psoj:PHYSODRAFT_307640"/>
<accession>G5AFJ0</accession>
<dbReference type="AlphaFoldDB" id="G5AFJ0"/>
<dbReference type="Proteomes" id="UP000002640">
    <property type="component" value="Unassembled WGS sequence"/>
</dbReference>
<keyword evidence="2" id="KW-1185">Reference proteome</keyword>
<dbReference type="RefSeq" id="XP_009538841.1">
    <property type="nucleotide sequence ID" value="XM_009540546.1"/>
</dbReference>
<dbReference type="InParanoid" id="G5AFJ0"/>
<sequence>MAGPAADVSTSEDLESGQMRTATNATATTEFPLDDVYAALAHDKSILKSVGRIVFSAIYLGFFTSVLSSHIPTARMYEQTYAVYSILATSGSDAVTPSSPIKFFNIGQLSDIFDWLNNSFVPSVFVTQDQNGNDLDPENYARIGLFSKALAGVVIEVVQRETTDCAPESNYLYDLYRECHKDESSQNYYILSTSLNATEASEIQILNT</sequence>
<evidence type="ECO:0000313" key="1">
    <source>
        <dbReference type="EMBL" id="EGZ05980.1"/>
    </source>
</evidence>